<dbReference type="VEuPathDB" id="FungiDB:PC110_g11494"/>
<gene>
    <name evidence="10" type="ORF">PC110_g11494</name>
    <name evidence="9" type="ORF">PC129_g10395</name>
</gene>
<dbReference type="SMART" id="SM00248">
    <property type="entry name" value="ANK"/>
    <property type="match status" value="7"/>
</dbReference>
<dbReference type="Gene3D" id="1.25.40.20">
    <property type="entry name" value="Ankyrin repeat-containing domain"/>
    <property type="match status" value="4"/>
</dbReference>
<dbReference type="InterPro" id="IPR037191">
    <property type="entry name" value="VPS9_dom_sf"/>
</dbReference>
<keyword evidence="4" id="KW-0344">Guanine-nucleotide releasing factor</keyword>
<dbReference type="SUPFAM" id="SSF50156">
    <property type="entry name" value="PDZ domain-like"/>
    <property type="match status" value="1"/>
</dbReference>
<feature type="domain" description="VPS9" evidence="8">
    <location>
        <begin position="582"/>
        <end position="728"/>
    </location>
</feature>
<keyword evidence="11" id="KW-1185">Reference proteome</keyword>
<feature type="domain" description="PH" evidence="6">
    <location>
        <begin position="312"/>
        <end position="419"/>
    </location>
</feature>
<dbReference type="SUPFAM" id="SSF50729">
    <property type="entry name" value="PH domain-like"/>
    <property type="match status" value="1"/>
</dbReference>
<dbReference type="InterPro" id="IPR002110">
    <property type="entry name" value="Ankyrin_rpt"/>
</dbReference>
<dbReference type="SMART" id="SM00147">
    <property type="entry name" value="RasGEF"/>
    <property type="match status" value="1"/>
</dbReference>
<evidence type="ECO:0000313" key="11">
    <source>
        <dbReference type="Proteomes" id="UP000251314"/>
    </source>
</evidence>
<name>A0A329S5Z6_9STRA</name>
<feature type="repeat" description="ANK" evidence="3">
    <location>
        <begin position="865"/>
        <end position="897"/>
    </location>
</feature>
<dbReference type="InterPro" id="IPR036964">
    <property type="entry name" value="RASGEF_cat_dom_sf"/>
</dbReference>
<keyword evidence="1" id="KW-0677">Repeat</keyword>
<reference evidence="10 11" key="1">
    <citation type="submission" date="2018-01" db="EMBL/GenBank/DDBJ databases">
        <title>Draft genome of the strawberry crown rot pathogen Phytophthora cactorum.</title>
        <authorList>
            <person name="Armitage A.D."/>
            <person name="Lysoe E."/>
            <person name="Nellist C.F."/>
            <person name="Harrison R.J."/>
            <person name="Brurberg M.B."/>
        </authorList>
    </citation>
    <scope>NUCLEOTIDE SEQUENCE [LARGE SCALE GENOMIC DNA]</scope>
    <source>
        <strain evidence="10 11">10300</strain>
    </source>
</reference>
<dbReference type="PANTHER" id="PTHR24126">
    <property type="entry name" value="ANKYRIN REPEAT, PH AND SEC7 DOMAIN CONTAINING PROTEIN SECG-RELATED"/>
    <property type="match status" value="1"/>
</dbReference>
<feature type="region of interest" description="Disordered" evidence="5">
    <location>
        <begin position="1088"/>
        <end position="1111"/>
    </location>
</feature>
<evidence type="ECO:0000313" key="10">
    <source>
        <dbReference type="EMBL" id="RAW32165.1"/>
    </source>
</evidence>
<feature type="region of interest" description="Disordered" evidence="5">
    <location>
        <begin position="137"/>
        <end position="186"/>
    </location>
</feature>
<dbReference type="GO" id="GO:0007264">
    <property type="term" value="P:small GTPase-mediated signal transduction"/>
    <property type="evidence" value="ECO:0007669"/>
    <property type="project" value="InterPro"/>
</dbReference>
<dbReference type="SUPFAM" id="SSF48403">
    <property type="entry name" value="Ankyrin repeat"/>
    <property type="match status" value="1"/>
</dbReference>
<reference evidence="9" key="2">
    <citation type="submission" date="2018-05" db="EMBL/GenBank/DDBJ databases">
        <title>Effector identification in a new, highly contiguous assembly of the strawberry crown rot pathogen Phytophthora cactorum.</title>
        <authorList>
            <person name="Armitage A.D."/>
            <person name="Nellist C.F."/>
            <person name="Bates H."/>
            <person name="Vickerstaff R.J."/>
            <person name="Harrison R.J."/>
        </authorList>
    </citation>
    <scope>NUCLEOTIDE SEQUENCE</scope>
    <source>
        <strain evidence="9">P421</strain>
    </source>
</reference>
<evidence type="ECO:0000259" key="8">
    <source>
        <dbReference type="PROSITE" id="PS51205"/>
    </source>
</evidence>
<evidence type="ECO:0008006" key="12">
    <source>
        <dbReference type="Google" id="ProtNLM"/>
    </source>
</evidence>
<dbReference type="InterPro" id="IPR001895">
    <property type="entry name" value="RASGEF_cat_dom"/>
</dbReference>
<dbReference type="Pfam" id="PF00617">
    <property type="entry name" value="RasGEF"/>
    <property type="match status" value="1"/>
</dbReference>
<dbReference type="InterPro" id="IPR023578">
    <property type="entry name" value="Ras_GEF_dom_sf"/>
</dbReference>
<dbReference type="PROSITE" id="PS50297">
    <property type="entry name" value="ANK_REP_REGION"/>
    <property type="match status" value="3"/>
</dbReference>
<feature type="domain" description="Ras-GEF" evidence="7">
    <location>
        <begin position="1519"/>
        <end position="1745"/>
    </location>
</feature>
<dbReference type="GO" id="GO:0005085">
    <property type="term" value="F:guanyl-nucleotide exchange factor activity"/>
    <property type="evidence" value="ECO:0007669"/>
    <property type="project" value="UniProtKB-KW"/>
</dbReference>
<dbReference type="Gene3D" id="1.20.1050.80">
    <property type="entry name" value="VPS9 domain"/>
    <property type="match status" value="1"/>
</dbReference>
<evidence type="ECO:0000313" key="9">
    <source>
        <dbReference type="EMBL" id="KAG3218793.1"/>
    </source>
</evidence>
<sequence length="1754" mass="193997">MSGRQIVSYLHATFCPPSRDTWTEANAPEAKPKKEAESALGASSCYLRALSLGLQESSVLPVHTILCAIYRSLLSYQVRVRREHGPSAVQDMNRSALDLHRAASDVLNQDMERNGGTASPGQLSFSTFLMDEVSPPVQLQKATKRPPPPPLPPLRAQGVSNAPPRRHNPPPDVSRRRGGSDGDIPVLEAARDSSGFRLDGADQAVVEVNSDDEGGAEAKVVVGEYDAEEDDFVPVLQTAEDALRAHRHMGSKKFSWRVSARRGVPTGKTVRVPDQETLLRMSTRSTELSSSYSSSNSLGSRRNSSSVRIERELVRSGWLYKQANVMKTWKRRYFVLIKRTNLATGEYWASLQYYKGNNFGKLRGEMHLQDGMSVRFLEPDETKRPFCFEVAGEDFSFVCSGSNDDDASAWVCLLQSLSGGGSSTIPPSAGLLGTVAASSLLQPSDGSKGNRIRTSTIDARSIRIVAELRRVLHTSKSPEAVKFKSFIGSFESRSSDALRQFRQFHATLTESIVKDHGARILAALKDPGNDDANGTIKAAEKKQDMLPISLDILRSAVSRHVEEVLFVPLQGKVNAFLRRVYHEEESSINRKVRWLQGKDQMYFNIPMHQVSWKEWRKASRILAQIAQVQLPAAKYDVLTSTIKEIQSTYAEEHDTIAELEPLETDDIIPIFTYVLSNSGLENLISLKTLLTELNGSWSVGRSPDDETSLNILTHAVDFISNVSIPAVLEDIFKDQITLSIDGDWRRVLEFEVESTYRYGAVVEHISPHGYSAVGNIITRGFVLVTVNGQNVVLWPFQDIMTLLLQSASPHRLAFIPGSSYFKILTSNKALWNVALIHACQRGDVFSVQMLLANGADVNYVAHECGSNTPLHVAVSALHFNVVSYMLQHGAKVKTIGECGRSALHMVGSPCLMPATMTTSSDMTKAANGTSATLSDSDKAVLVVKKLLAHGAPIDTVDIYGNTPVMLLAERGYLGAIDAIMEADSNVDLNARNWQRGMSALALAAKSGRANVVEGLLDYGAQVDIRTLHGETPLHFAAASASQRVCELLVEKGCDVDVRTSEGLTPLMIAVAKDHGMAMEKIAALSPSVPSPMGDNHHDGHHHHHQKTTVDLRSSIRVDNSSVISTMNYLVQSGADMSAVCEVYRTPLHYAALYGCDELFACLLAKMGDDSNAERCDLYGQSAVSMAEASRSSHARVSENMSNGDSTVTDDFCEMGDNDDDSDDEDMDEVEKADIPMSLTGRKDLSGKSLSIKDLVTEDNDGVEEIIAGTFDAIADFLLRYENYRLEELSALIWSCGYAANGSGDSYREMVDILRNMWKRYAVETAAGFYVRRMTLSALNKLVEILKHSVKCDMDVCNYVAALYMELVPLEDDLAKEDPQCTQWISVSLLPEFADACQSNRVQEFQVLSFCEGDYKALKQFICTAKQANPNLEFLDDDLFAAATGMEIITETMRRRMSLAGVWKTGEAKKSFVVKPEETLETLSEGRSTTITPWQPRGVNVGRSYPSEQRMTRLWILDLDPSIIAQQITLMQHYLFSKIKVSEVLASKRNAEKTPGYQRLRLLHNHISIWVVSQILMRSDVDQRAEILAYFIRVAGVLLSPLQNLDGFMAVMNAANDSSIFRLKKTWGRLPPQARDLWQELVPLTEKGARSLNKFTKEATPPLIPYMGVVIQNVLALQEYPDRVEGDLINFKKIRSIGFLIQKILSFQKTPYLLPTDKRVLEHICSTVPFMDGDACFARSLKIEPRVADAGSETS</sequence>
<dbReference type="STRING" id="29920.A0A329S5Z6"/>
<evidence type="ECO:0000256" key="1">
    <source>
        <dbReference type="ARBA" id="ARBA00022737"/>
    </source>
</evidence>
<evidence type="ECO:0000256" key="5">
    <source>
        <dbReference type="SAM" id="MobiDB-lite"/>
    </source>
</evidence>
<dbReference type="Proteomes" id="UP000251314">
    <property type="component" value="Unassembled WGS sequence"/>
</dbReference>
<dbReference type="PROSITE" id="PS50009">
    <property type="entry name" value="RASGEF_CAT"/>
    <property type="match status" value="1"/>
</dbReference>
<dbReference type="InterPro" id="IPR036034">
    <property type="entry name" value="PDZ_sf"/>
</dbReference>
<dbReference type="PROSITE" id="PS50003">
    <property type="entry name" value="PH_DOMAIN"/>
    <property type="match status" value="1"/>
</dbReference>
<dbReference type="SMART" id="SM00233">
    <property type="entry name" value="PH"/>
    <property type="match status" value="1"/>
</dbReference>
<accession>A0A329S5Z6</accession>
<dbReference type="SUPFAM" id="SSF48366">
    <property type="entry name" value="Ras GEF"/>
    <property type="match status" value="1"/>
</dbReference>
<dbReference type="InterPro" id="IPR019804">
    <property type="entry name" value="Ras_G-nucl-exch_fac_CS"/>
</dbReference>
<dbReference type="EMBL" id="MJFZ01000289">
    <property type="protein sequence ID" value="RAW32165.1"/>
    <property type="molecule type" value="Genomic_DNA"/>
</dbReference>
<dbReference type="Pfam" id="PF02204">
    <property type="entry name" value="VPS9"/>
    <property type="match status" value="1"/>
</dbReference>
<dbReference type="PROSITE" id="PS51205">
    <property type="entry name" value="VPS9"/>
    <property type="match status" value="1"/>
</dbReference>
<protein>
    <recommendedName>
        <fullName evidence="12">Ras guanine nucleotide exchange factor domain</fullName>
    </recommendedName>
</protein>
<feature type="repeat" description="ANK" evidence="3">
    <location>
        <begin position="1028"/>
        <end position="1060"/>
    </location>
</feature>
<feature type="region of interest" description="Disordered" evidence="5">
    <location>
        <begin position="280"/>
        <end position="303"/>
    </location>
</feature>
<evidence type="ECO:0000256" key="2">
    <source>
        <dbReference type="ARBA" id="ARBA00023043"/>
    </source>
</evidence>
<dbReference type="OrthoDB" id="10254377at2759"/>
<proteinExistence type="predicted"/>
<dbReference type="InterPro" id="IPR001849">
    <property type="entry name" value="PH_domain"/>
</dbReference>
<comment type="caution">
    <text evidence="10">The sequence shown here is derived from an EMBL/GenBank/DDBJ whole genome shotgun (WGS) entry which is preliminary data.</text>
</comment>
<evidence type="ECO:0000259" key="6">
    <source>
        <dbReference type="PROSITE" id="PS50003"/>
    </source>
</evidence>
<dbReference type="Pfam" id="PF13606">
    <property type="entry name" value="Ank_3"/>
    <property type="match status" value="1"/>
</dbReference>
<dbReference type="Proteomes" id="UP000760860">
    <property type="component" value="Unassembled WGS sequence"/>
</dbReference>
<keyword evidence="2 3" id="KW-0040">ANK repeat</keyword>
<dbReference type="EMBL" id="RCMV01000342">
    <property type="protein sequence ID" value="KAG3218793.1"/>
    <property type="molecule type" value="Genomic_DNA"/>
</dbReference>
<evidence type="ECO:0000259" key="7">
    <source>
        <dbReference type="PROSITE" id="PS50009"/>
    </source>
</evidence>
<dbReference type="PROSITE" id="PS00720">
    <property type="entry name" value="RASGEF"/>
    <property type="match status" value="1"/>
</dbReference>
<dbReference type="Pfam" id="PF00169">
    <property type="entry name" value="PH"/>
    <property type="match status" value="1"/>
</dbReference>
<dbReference type="InterPro" id="IPR003123">
    <property type="entry name" value="VPS9"/>
</dbReference>
<organism evidence="10 11">
    <name type="scientific">Phytophthora cactorum</name>
    <dbReference type="NCBI Taxonomy" id="29920"/>
    <lineage>
        <taxon>Eukaryota</taxon>
        <taxon>Sar</taxon>
        <taxon>Stramenopiles</taxon>
        <taxon>Oomycota</taxon>
        <taxon>Peronosporomycetes</taxon>
        <taxon>Peronosporales</taxon>
        <taxon>Peronosporaceae</taxon>
        <taxon>Phytophthora</taxon>
    </lineage>
</organism>
<dbReference type="Pfam" id="PF12796">
    <property type="entry name" value="Ank_2"/>
    <property type="match status" value="3"/>
</dbReference>
<dbReference type="PROSITE" id="PS50088">
    <property type="entry name" value="ANK_REPEAT"/>
    <property type="match status" value="3"/>
</dbReference>
<dbReference type="InterPro" id="IPR011993">
    <property type="entry name" value="PH-like_dom_sf"/>
</dbReference>
<feature type="repeat" description="ANK" evidence="3">
    <location>
        <begin position="995"/>
        <end position="1027"/>
    </location>
</feature>
<dbReference type="Gene3D" id="1.10.840.10">
    <property type="entry name" value="Ras guanine-nucleotide exchange factors catalytic domain"/>
    <property type="match status" value="1"/>
</dbReference>
<dbReference type="Gene3D" id="2.30.29.30">
    <property type="entry name" value="Pleckstrin-homology domain (PH domain)/Phosphotyrosine-binding domain (PTB)"/>
    <property type="match status" value="1"/>
</dbReference>
<dbReference type="SUPFAM" id="SSF109993">
    <property type="entry name" value="VPS9 domain"/>
    <property type="match status" value="1"/>
</dbReference>
<dbReference type="InterPro" id="IPR036770">
    <property type="entry name" value="Ankyrin_rpt-contain_sf"/>
</dbReference>
<evidence type="ECO:0000256" key="4">
    <source>
        <dbReference type="PROSITE-ProRule" id="PRU00168"/>
    </source>
</evidence>
<evidence type="ECO:0000256" key="3">
    <source>
        <dbReference type="PROSITE-ProRule" id="PRU00023"/>
    </source>
</evidence>